<proteinExistence type="predicted"/>
<evidence type="ECO:0000259" key="4">
    <source>
        <dbReference type="PROSITE" id="PS51186"/>
    </source>
</evidence>
<dbReference type="CDD" id="cd04301">
    <property type="entry name" value="NAT_SF"/>
    <property type="match status" value="1"/>
</dbReference>
<dbReference type="AlphaFoldDB" id="A0ABD5P834"/>
<dbReference type="PROSITE" id="PS51186">
    <property type="entry name" value="GNAT"/>
    <property type="match status" value="1"/>
</dbReference>
<dbReference type="RefSeq" id="WP_267625318.1">
    <property type="nucleotide sequence ID" value="NZ_JAODIW010000010.1"/>
</dbReference>
<gene>
    <name evidence="5" type="ORF">ACFO0N_02765</name>
</gene>
<dbReference type="PANTHER" id="PTHR43626">
    <property type="entry name" value="ACYL-COA N-ACYLTRANSFERASE"/>
    <property type="match status" value="1"/>
</dbReference>
<keyword evidence="6" id="KW-1185">Reference proteome</keyword>
<evidence type="ECO:0000313" key="5">
    <source>
        <dbReference type="EMBL" id="MFC4356868.1"/>
    </source>
</evidence>
<feature type="region of interest" description="Disordered" evidence="3">
    <location>
        <begin position="49"/>
        <end position="69"/>
    </location>
</feature>
<dbReference type="InterPro" id="IPR045039">
    <property type="entry name" value="NSI-like"/>
</dbReference>
<keyword evidence="2 5" id="KW-0012">Acyltransferase</keyword>
<feature type="compositionally biased region" description="Basic and acidic residues" evidence="3">
    <location>
        <begin position="49"/>
        <end position="63"/>
    </location>
</feature>
<evidence type="ECO:0000256" key="1">
    <source>
        <dbReference type="ARBA" id="ARBA00022679"/>
    </source>
</evidence>
<dbReference type="Gene3D" id="3.40.630.30">
    <property type="match status" value="1"/>
</dbReference>
<evidence type="ECO:0000313" key="6">
    <source>
        <dbReference type="Proteomes" id="UP001595921"/>
    </source>
</evidence>
<dbReference type="EMBL" id="JBHSDS010000002">
    <property type="protein sequence ID" value="MFC4356868.1"/>
    <property type="molecule type" value="Genomic_DNA"/>
</dbReference>
<dbReference type="SUPFAM" id="SSF55729">
    <property type="entry name" value="Acyl-CoA N-acyltransferases (Nat)"/>
    <property type="match status" value="1"/>
</dbReference>
<accession>A0ABD5P834</accession>
<dbReference type="GO" id="GO:0016746">
    <property type="term" value="F:acyltransferase activity"/>
    <property type="evidence" value="ECO:0007669"/>
    <property type="project" value="UniProtKB-KW"/>
</dbReference>
<reference evidence="5 6" key="1">
    <citation type="journal article" date="2019" name="Int. J. Syst. Evol. Microbiol.">
        <title>The Global Catalogue of Microorganisms (GCM) 10K type strain sequencing project: providing services to taxonomists for standard genome sequencing and annotation.</title>
        <authorList>
            <consortium name="The Broad Institute Genomics Platform"/>
            <consortium name="The Broad Institute Genome Sequencing Center for Infectious Disease"/>
            <person name="Wu L."/>
            <person name="Ma J."/>
        </authorList>
    </citation>
    <scope>NUCLEOTIDE SEQUENCE [LARGE SCALE GENOMIC DNA]</scope>
    <source>
        <strain evidence="5 6">CGMCC 1.12553</strain>
    </source>
</reference>
<feature type="domain" description="N-acetyltransferase" evidence="4">
    <location>
        <begin position="17"/>
        <end position="149"/>
    </location>
</feature>
<name>A0ABD5P834_9EURY</name>
<dbReference type="InterPro" id="IPR000182">
    <property type="entry name" value="GNAT_dom"/>
</dbReference>
<evidence type="ECO:0000256" key="2">
    <source>
        <dbReference type="ARBA" id="ARBA00023315"/>
    </source>
</evidence>
<sequence>MNDLDGYTLHESVPAPEEYMALREAAGMPARSLEGARAGLPNTVYGVSVRRDRAGDDHPRGDTDGELVGMGRVVGDGGTTYVLSDVAVDPAVQGRGLGTRITEALVEWVDEHAPSRAYVTLVADVEGFYERFGFERTAPDSHAMFRRVE</sequence>
<dbReference type="InterPro" id="IPR016181">
    <property type="entry name" value="Acyl_CoA_acyltransferase"/>
</dbReference>
<dbReference type="Pfam" id="PF13508">
    <property type="entry name" value="Acetyltransf_7"/>
    <property type="match status" value="1"/>
</dbReference>
<comment type="caution">
    <text evidence="5">The sequence shown here is derived from an EMBL/GenBank/DDBJ whole genome shotgun (WGS) entry which is preliminary data.</text>
</comment>
<dbReference type="EC" id="2.3.-.-" evidence="5"/>
<protein>
    <submittedName>
        <fullName evidence="5">GNAT family N-acetyltransferase</fullName>
        <ecNumber evidence="5">2.3.-.-</ecNumber>
    </submittedName>
</protein>
<keyword evidence="1 5" id="KW-0808">Transferase</keyword>
<organism evidence="5 6">
    <name type="scientific">Halobium salinum</name>
    <dbReference type="NCBI Taxonomy" id="1364940"/>
    <lineage>
        <taxon>Archaea</taxon>
        <taxon>Methanobacteriati</taxon>
        <taxon>Methanobacteriota</taxon>
        <taxon>Stenosarchaea group</taxon>
        <taxon>Halobacteria</taxon>
        <taxon>Halobacteriales</taxon>
        <taxon>Haloferacaceae</taxon>
        <taxon>Halobium</taxon>
    </lineage>
</organism>
<dbReference type="Proteomes" id="UP001595921">
    <property type="component" value="Unassembled WGS sequence"/>
</dbReference>
<dbReference type="PANTHER" id="PTHR43626:SF4">
    <property type="entry name" value="GCN5-RELATED N-ACETYLTRANSFERASE 2, CHLOROPLASTIC"/>
    <property type="match status" value="1"/>
</dbReference>
<evidence type="ECO:0000256" key="3">
    <source>
        <dbReference type="SAM" id="MobiDB-lite"/>
    </source>
</evidence>